<evidence type="ECO:0000256" key="1">
    <source>
        <dbReference type="SAM" id="MobiDB-lite"/>
    </source>
</evidence>
<proteinExistence type="predicted"/>
<reference evidence="2 3" key="1">
    <citation type="journal article" date="2013" name="Science">
        <title>Pandoraviruses: amoeba viruses with genomes up to 2.5 Mb reaching that of parasitic eukaryotes.</title>
        <authorList>
            <person name="Philippe N."/>
            <person name="Legendre M."/>
            <person name="Doutre G."/>
            <person name="Coute Y."/>
            <person name="Poirot O."/>
            <person name="Lescot M."/>
            <person name="Arslan D."/>
            <person name="Seltzer V."/>
            <person name="Bertaux L."/>
            <person name="Bruley C."/>
            <person name="Garin J."/>
            <person name="Claverie J.M."/>
            <person name="Abergel C."/>
        </authorList>
    </citation>
    <scope>NUCLEOTIDE SEQUENCE [LARGE SCALE GENOMIC DNA]</scope>
    <source>
        <strain evidence="2">Melbourne</strain>
    </source>
</reference>
<evidence type="ECO:0000313" key="2">
    <source>
        <dbReference type="EMBL" id="ATE82505.1"/>
    </source>
</evidence>
<evidence type="ECO:0000313" key="3">
    <source>
        <dbReference type="Proteomes" id="UP000201566"/>
    </source>
</evidence>
<dbReference type="Proteomes" id="UP000201566">
    <property type="component" value="Segment"/>
</dbReference>
<gene>
    <name evidence="2" type="ORF">pdul_cds_421</name>
</gene>
<feature type="compositionally biased region" description="Basic residues" evidence="1">
    <location>
        <begin position="15"/>
        <end position="33"/>
    </location>
</feature>
<organism evidence="2 3">
    <name type="scientific">Pandoravirus dulcis</name>
    <dbReference type="NCBI Taxonomy" id="1349409"/>
    <lineage>
        <taxon>Viruses</taxon>
        <taxon>Pandoravirus</taxon>
    </lineage>
</organism>
<dbReference type="KEGG" id="vg:34568022"/>
<dbReference type="EMBL" id="KC977570">
    <property type="protein sequence ID" value="ATE82505.1"/>
    <property type="molecule type" value="Genomic_DNA"/>
</dbReference>
<sequence>MIQRVGRGGGGGNPVRRRQAAPQQRHGRASTHKKVHWCNGTFVSFPLRRWPLSARPIGLMVGNDMNPVGFAYGRSCPGCGSPVPPPRDGQSADSSAWRRSSQMAISSAQAFGAMIPTLQTAPLHYTAYRNRDEFYRNKVQRQNK</sequence>
<feature type="region of interest" description="Disordered" evidence="1">
    <location>
        <begin position="80"/>
        <end position="100"/>
    </location>
</feature>
<feature type="region of interest" description="Disordered" evidence="1">
    <location>
        <begin position="1"/>
        <end position="33"/>
    </location>
</feature>
<dbReference type="RefSeq" id="YP_009430214.1">
    <property type="nucleotide sequence ID" value="NC_021858.1"/>
</dbReference>
<name>A0A291AU74_9VIRU</name>
<feature type="compositionally biased region" description="Gly residues" evidence="1">
    <location>
        <begin position="1"/>
        <end position="13"/>
    </location>
</feature>
<accession>A0A291AU74</accession>
<dbReference type="GeneID" id="34568022"/>
<feature type="compositionally biased region" description="Polar residues" evidence="1">
    <location>
        <begin position="91"/>
        <end position="100"/>
    </location>
</feature>
<protein>
    <submittedName>
        <fullName evidence="2">Uncharacterized protein</fullName>
    </submittedName>
</protein>